<keyword evidence="3" id="KW-0949">S-adenosyl-L-methionine</keyword>
<dbReference type="Gene3D" id="3.20.20.70">
    <property type="entry name" value="Aldolase class I"/>
    <property type="match status" value="1"/>
</dbReference>
<dbReference type="PANTHER" id="PTHR30352">
    <property type="entry name" value="PYRUVATE FORMATE-LYASE-ACTIVATING ENZYME"/>
    <property type="match status" value="1"/>
</dbReference>
<keyword evidence="6" id="KW-0411">Iron-sulfur</keyword>
<dbReference type="SUPFAM" id="SSF102114">
    <property type="entry name" value="Radical SAM enzymes"/>
    <property type="match status" value="1"/>
</dbReference>
<dbReference type="GO" id="GO:0046872">
    <property type="term" value="F:metal ion binding"/>
    <property type="evidence" value="ECO:0007669"/>
    <property type="project" value="UniProtKB-KW"/>
</dbReference>
<dbReference type="AlphaFoldDB" id="A0A7J2U2M8"/>
<dbReference type="Pfam" id="PF04055">
    <property type="entry name" value="Radical_SAM"/>
    <property type="match status" value="1"/>
</dbReference>
<evidence type="ECO:0000256" key="6">
    <source>
        <dbReference type="ARBA" id="ARBA00023014"/>
    </source>
</evidence>
<organism evidence="8">
    <name type="scientific">Ignisphaera aggregans</name>
    <dbReference type="NCBI Taxonomy" id="334771"/>
    <lineage>
        <taxon>Archaea</taxon>
        <taxon>Thermoproteota</taxon>
        <taxon>Thermoprotei</taxon>
        <taxon>Desulfurococcales</taxon>
        <taxon>Desulfurococcaceae</taxon>
        <taxon>Ignisphaera</taxon>
    </lineage>
</organism>
<dbReference type="PROSITE" id="PS51918">
    <property type="entry name" value="RADICAL_SAM"/>
    <property type="match status" value="1"/>
</dbReference>
<evidence type="ECO:0000256" key="4">
    <source>
        <dbReference type="ARBA" id="ARBA00022723"/>
    </source>
</evidence>
<reference evidence="8" key="1">
    <citation type="journal article" date="2020" name="mSystems">
        <title>Genome- and Community-Level Interaction Insights into Carbon Utilization and Element Cycling Functions of Hydrothermarchaeota in Hydrothermal Sediment.</title>
        <authorList>
            <person name="Zhou Z."/>
            <person name="Liu Y."/>
            <person name="Xu W."/>
            <person name="Pan J."/>
            <person name="Luo Z.H."/>
            <person name="Li M."/>
        </authorList>
    </citation>
    <scope>NUCLEOTIDE SEQUENCE [LARGE SCALE GENOMIC DNA]</scope>
    <source>
        <strain evidence="8">SpSt-125</strain>
    </source>
</reference>
<dbReference type="InterPro" id="IPR058240">
    <property type="entry name" value="rSAM_sf"/>
</dbReference>
<evidence type="ECO:0000256" key="2">
    <source>
        <dbReference type="ARBA" id="ARBA00022485"/>
    </source>
</evidence>
<keyword evidence="2" id="KW-0004">4Fe-4S</keyword>
<feature type="domain" description="Radical SAM core" evidence="7">
    <location>
        <begin position="10"/>
        <end position="245"/>
    </location>
</feature>
<evidence type="ECO:0000256" key="1">
    <source>
        <dbReference type="ARBA" id="ARBA00001966"/>
    </source>
</evidence>
<evidence type="ECO:0000313" key="8">
    <source>
        <dbReference type="EMBL" id="HEM67054.1"/>
    </source>
</evidence>
<keyword evidence="4" id="KW-0479">Metal-binding</keyword>
<proteinExistence type="predicted"/>
<gene>
    <name evidence="8" type="ORF">ENO26_05760</name>
</gene>
<dbReference type="InterPro" id="IPR013785">
    <property type="entry name" value="Aldolase_TIM"/>
</dbReference>
<accession>A0A7J2U2M8</accession>
<dbReference type="SFLD" id="SFLDG01067">
    <property type="entry name" value="SPASM/twitch_domain_containing"/>
    <property type="match status" value="1"/>
</dbReference>
<dbReference type="EMBL" id="DSEU01000040">
    <property type="protein sequence ID" value="HEM67054.1"/>
    <property type="molecule type" value="Genomic_DNA"/>
</dbReference>
<name>A0A7J2U2M8_9CREN</name>
<evidence type="ECO:0000256" key="3">
    <source>
        <dbReference type="ARBA" id="ARBA00022691"/>
    </source>
</evidence>
<dbReference type="PANTHER" id="PTHR30352:SF5">
    <property type="entry name" value="PYRUVATE FORMATE-LYASE 1-ACTIVATING ENZYME"/>
    <property type="match status" value="1"/>
</dbReference>
<comment type="caution">
    <text evidence="8">The sequence shown here is derived from an EMBL/GenBank/DDBJ whole genome shotgun (WGS) entry which is preliminary data.</text>
</comment>
<dbReference type="InterPro" id="IPR007197">
    <property type="entry name" value="rSAM"/>
</dbReference>
<comment type="cofactor">
    <cofactor evidence="1">
        <name>[4Fe-4S] cluster</name>
        <dbReference type="ChEBI" id="CHEBI:49883"/>
    </cofactor>
</comment>
<dbReference type="GO" id="GO:0051539">
    <property type="term" value="F:4 iron, 4 sulfur cluster binding"/>
    <property type="evidence" value="ECO:0007669"/>
    <property type="project" value="UniProtKB-KW"/>
</dbReference>
<protein>
    <submittedName>
        <fullName evidence="8">Radical SAM protein</fullName>
    </submittedName>
</protein>
<dbReference type="InterPro" id="IPR034457">
    <property type="entry name" value="Organic_radical-activating"/>
</dbReference>
<dbReference type="GO" id="GO:0003824">
    <property type="term" value="F:catalytic activity"/>
    <property type="evidence" value="ECO:0007669"/>
    <property type="project" value="InterPro"/>
</dbReference>
<dbReference type="SFLD" id="SFLDS00029">
    <property type="entry name" value="Radical_SAM"/>
    <property type="match status" value="1"/>
</dbReference>
<keyword evidence="5" id="KW-0408">Iron</keyword>
<evidence type="ECO:0000256" key="5">
    <source>
        <dbReference type="ARBA" id="ARBA00023004"/>
    </source>
</evidence>
<sequence length="259" mass="29331">MAKTTIFHITYYDYNKSVYIQFLTCNFSCLGCIRRGHLWDHHYGNEGSLLGKSRVELLEVEKLGEILKIVERELGLQRAVLGGGEPTADPLFCKVVEMLSGMNLETVVLTNGYLLDKVVSCIPKGSIVEVSVKSIHPQKFAMYTGRSADDLYRVLRNLMLVTSKGLRLVTETILIPGFNNASDIELLAKYIAEHVNVDTPLIIDEYVPVPETSWRRPTIEELNEARQRAEKHLKNVIVRSSYTMKPKGNVYLVFPKQIT</sequence>
<evidence type="ECO:0000259" key="7">
    <source>
        <dbReference type="PROSITE" id="PS51918"/>
    </source>
</evidence>